<dbReference type="Proteomes" id="UP000673434">
    <property type="component" value="Unassembled WGS sequence"/>
</dbReference>
<evidence type="ECO:0000256" key="2">
    <source>
        <dbReference type="SAM" id="MobiDB-lite"/>
    </source>
</evidence>
<sequence length="104" mass="11982">MGKFRSWLELLAYRLTVSSEELSMARNDRKLMNNIRRNFNEVENRMRIHEKKGGSCSEVGGSGVSLMLMGFKVHVFRPLGKKDTKPTDHSGENTVVSFEKYRTK</sequence>
<dbReference type="AlphaFoldDB" id="A0AAP2BJT1"/>
<keyword evidence="1" id="KW-0175">Coiled coil</keyword>
<name>A0AAP2BJT1_KLEOX</name>
<dbReference type="EMBL" id="JAGKON010000013">
    <property type="protein sequence ID" value="MBQ0600873.1"/>
    <property type="molecule type" value="Genomic_DNA"/>
</dbReference>
<evidence type="ECO:0000256" key="1">
    <source>
        <dbReference type="SAM" id="Coils"/>
    </source>
</evidence>
<feature type="compositionally biased region" description="Basic and acidic residues" evidence="2">
    <location>
        <begin position="80"/>
        <end position="91"/>
    </location>
</feature>
<evidence type="ECO:0000313" key="3">
    <source>
        <dbReference type="EMBL" id="MBQ0600873.1"/>
    </source>
</evidence>
<dbReference type="RefSeq" id="WP_210846276.1">
    <property type="nucleotide sequence ID" value="NZ_JAGKON010000013.1"/>
</dbReference>
<feature type="region of interest" description="Disordered" evidence="2">
    <location>
        <begin position="80"/>
        <end position="104"/>
    </location>
</feature>
<comment type="caution">
    <text evidence="3">The sequence shown here is derived from an EMBL/GenBank/DDBJ whole genome shotgun (WGS) entry which is preliminary data.</text>
</comment>
<evidence type="ECO:0000313" key="4">
    <source>
        <dbReference type="Proteomes" id="UP000673434"/>
    </source>
</evidence>
<organism evidence="3 4">
    <name type="scientific">Klebsiella oxytoca</name>
    <dbReference type="NCBI Taxonomy" id="571"/>
    <lineage>
        <taxon>Bacteria</taxon>
        <taxon>Pseudomonadati</taxon>
        <taxon>Pseudomonadota</taxon>
        <taxon>Gammaproteobacteria</taxon>
        <taxon>Enterobacterales</taxon>
        <taxon>Enterobacteriaceae</taxon>
        <taxon>Klebsiella/Raoultella group</taxon>
        <taxon>Klebsiella</taxon>
    </lineage>
</organism>
<accession>A0AAP2BJT1</accession>
<reference evidence="3 4" key="1">
    <citation type="submission" date="2021-03" db="EMBL/GenBank/DDBJ databases">
        <authorList>
            <person name="Stanton E."/>
        </authorList>
    </citation>
    <scope>NUCLEOTIDE SEQUENCE [LARGE SCALE GENOMIC DNA]</scope>
    <source>
        <strain evidence="3 4">2020EL-00037</strain>
    </source>
</reference>
<keyword evidence="4" id="KW-1185">Reference proteome</keyword>
<feature type="coiled-coil region" evidence="1">
    <location>
        <begin position="25"/>
        <end position="52"/>
    </location>
</feature>
<proteinExistence type="predicted"/>
<gene>
    <name evidence="3" type="ORF">J7S78_13830</name>
</gene>
<protein>
    <submittedName>
        <fullName evidence="3">Uncharacterized protein</fullName>
    </submittedName>
</protein>